<protein>
    <recommendedName>
        <fullName evidence="4">DNA repair ATPase</fullName>
    </recommendedName>
</protein>
<evidence type="ECO:0000313" key="2">
    <source>
        <dbReference type="EMBL" id="AWT26040.1"/>
    </source>
</evidence>
<feature type="region of interest" description="Disordered" evidence="1">
    <location>
        <begin position="1"/>
        <end position="46"/>
    </location>
</feature>
<dbReference type="Pfam" id="PF03993">
    <property type="entry name" value="DUF349"/>
    <property type="match status" value="3"/>
</dbReference>
<dbReference type="STRING" id="1737425.GCA_900049755_00055"/>
<evidence type="ECO:0000313" key="3">
    <source>
        <dbReference type="Proteomes" id="UP000247696"/>
    </source>
</evidence>
<dbReference type="KEGG" id="cpre:Csp1_12400"/>
<dbReference type="RefSeq" id="WP_110481344.1">
    <property type="nucleotide sequence ID" value="NZ_CP024988.1"/>
</dbReference>
<gene>
    <name evidence="2" type="ORF">Csp1_12400</name>
</gene>
<proteinExistence type="predicted"/>
<dbReference type="Proteomes" id="UP000247696">
    <property type="component" value="Chromosome"/>
</dbReference>
<evidence type="ECO:0008006" key="4">
    <source>
        <dbReference type="Google" id="ProtNLM"/>
    </source>
</evidence>
<sequence>MNAPKPGARPTPGAMPGAGRRVTARPSGRPGSTDPGRFGRIDDTGAVWVRTSDGERKVGEWQAGTPSEGLAHFARRFDDLLADVQLLEARLASHPEEADRLAADARAVRESLSTAAVVGDLDSLAAGLDEFISRADATAERNTVDKQVRRESAAQRKEELVAEVTALGTGDNPDWKAAGDRIHTVLDEWKALPRTDSATDDALWDRFRDARDGFHERRSAHFAELDRNRDRVRRVKEDLVARAEALQDSTDWAETSRAYRDLMAEWKAAGRARRADDDRLWERFRTAQDRFFGARDADRAEKDAEFEENARIRQALLDEYSPRIDPATGLDRARALLRELQDRWDATGFVPRDRIAEFDGKIAEIEARVSDYVDRQWRATDPEALARVGQFRRKAEEFAADADAAEKAGKTARAAELRTQADQWSEWADAAAAAVSD</sequence>
<accession>A0A2Z3YS99</accession>
<dbReference type="InterPro" id="IPR007139">
    <property type="entry name" value="DUF349"/>
</dbReference>
<reference evidence="3" key="1">
    <citation type="submission" date="2017-11" db="EMBL/GenBank/DDBJ databases">
        <title>Otitis media/interna in a cat caused by the recently described species Corynebacterium provencense.</title>
        <authorList>
            <person name="Kittl S."/>
            <person name="Brodard I."/>
            <person name="Rychener L."/>
            <person name="Jores J."/>
            <person name="Roosje P."/>
            <person name="Gobeli Brawand S."/>
        </authorList>
    </citation>
    <scope>NUCLEOTIDE SEQUENCE [LARGE SCALE GENOMIC DNA]</scope>
    <source>
        <strain evidence="3">17KM38</strain>
    </source>
</reference>
<organism evidence="2 3">
    <name type="scientific">Corynebacterium provencense</name>
    <dbReference type="NCBI Taxonomy" id="1737425"/>
    <lineage>
        <taxon>Bacteria</taxon>
        <taxon>Bacillati</taxon>
        <taxon>Actinomycetota</taxon>
        <taxon>Actinomycetes</taxon>
        <taxon>Mycobacteriales</taxon>
        <taxon>Corynebacteriaceae</taxon>
        <taxon>Corynebacterium</taxon>
    </lineage>
</organism>
<evidence type="ECO:0000256" key="1">
    <source>
        <dbReference type="SAM" id="MobiDB-lite"/>
    </source>
</evidence>
<dbReference type="EMBL" id="CP024988">
    <property type="protein sequence ID" value="AWT26040.1"/>
    <property type="molecule type" value="Genomic_DNA"/>
</dbReference>
<dbReference type="OrthoDB" id="5422202at2"/>
<keyword evidence="3" id="KW-1185">Reference proteome</keyword>
<name>A0A2Z3YS99_9CORY</name>
<dbReference type="AlphaFoldDB" id="A0A2Z3YS99"/>